<dbReference type="Proteomes" id="UP000824540">
    <property type="component" value="Unassembled WGS sequence"/>
</dbReference>
<protein>
    <submittedName>
        <fullName evidence="1">Uncharacterized protein</fullName>
    </submittedName>
</protein>
<comment type="caution">
    <text evidence="1">The sequence shown here is derived from an EMBL/GenBank/DDBJ whole genome shotgun (WGS) entry which is preliminary data.</text>
</comment>
<proteinExistence type="predicted"/>
<evidence type="ECO:0000313" key="2">
    <source>
        <dbReference type="Proteomes" id="UP000824540"/>
    </source>
</evidence>
<reference evidence="1" key="1">
    <citation type="thesis" date="2021" institute="BYU ScholarsArchive" country="Provo, UT, USA">
        <title>Applications of and Algorithms for Genome Assembly and Genomic Analyses with an Emphasis on Marine Teleosts.</title>
        <authorList>
            <person name="Pickett B.D."/>
        </authorList>
    </citation>
    <scope>NUCLEOTIDE SEQUENCE</scope>
    <source>
        <strain evidence="1">HI-2016</strain>
    </source>
</reference>
<accession>A0A8T2NIQ4</accession>
<evidence type="ECO:0000313" key="1">
    <source>
        <dbReference type="EMBL" id="KAG9340129.1"/>
    </source>
</evidence>
<dbReference type="AlphaFoldDB" id="A0A8T2NIQ4"/>
<gene>
    <name evidence="1" type="ORF">JZ751_022055</name>
</gene>
<keyword evidence="2" id="KW-1185">Reference proteome</keyword>
<organism evidence="1 2">
    <name type="scientific">Albula glossodonta</name>
    <name type="common">roundjaw bonefish</name>
    <dbReference type="NCBI Taxonomy" id="121402"/>
    <lineage>
        <taxon>Eukaryota</taxon>
        <taxon>Metazoa</taxon>
        <taxon>Chordata</taxon>
        <taxon>Craniata</taxon>
        <taxon>Vertebrata</taxon>
        <taxon>Euteleostomi</taxon>
        <taxon>Actinopterygii</taxon>
        <taxon>Neopterygii</taxon>
        <taxon>Teleostei</taxon>
        <taxon>Albuliformes</taxon>
        <taxon>Albulidae</taxon>
        <taxon>Albula</taxon>
    </lineage>
</organism>
<sequence length="85" mass="9314">MCHRSSRPVVQVDASGCRVIHLLTGTGNYDVISGSGGQRSLDCCPSYVFPYGSASHPTDSFLIRLQRGEPELAHRSTDTLKDENY</sequence>
<dbReference type="EMBL" id="JAFBMS010000046">
    <property type="protein sequence ID" value="KAG9340129.1"/>
    <property type="molecule type" value="Genomic_DNA"/>
</dbReference>
<name>A0A8T2NIQ4_9TELE</name>